<dbReference type="RefSeq" id="WP_173067676.1">
    <property type="nucleotide sequence ID" value="NZ_AP022853.1"/>
</dbReference>
<comment type="catalytic activity">
    <reaction evidence="14 18">
        <text>Typically cleaves a -Gly-|-Phe- bond to release an N-terminal, basic peptide of 5-8 residues from type IV prepilin, and then N-methylates the new N-terminal amino group, the methyl donor being S-adenosyl-L-methionine.</text>
        <dbReference type="EC" id="3.4.23.43"/>
    </reaction>
</comment>
<keyword evidence="6 18" id="KW-0645">Protease</keyword>
<evidence type="ECO:0000256" key="4">
    <source>
        <dbReference type="ARBA" id="ARBA00022519"/>
    </source>
</evidence>
<dbReference type="GO" id="GO:0005886">
    <property type="term" value="C:plasma membrane"/>
    <property type="evidence" value="ECO:0007669"/>
    <property type="project" value="UniProtKB-SubCell"/>
</dbReference>
<feature type="domain" description="Prepilin type IV endopeptidase peptidase" evidence="20">
    <location>
        <begin position="139"/>
        <end position="248"/>
    </location>
</feature>
<evidence type="ECO:0000256" key="2">
    <source>
        <dbReference type="ARBA" id="ARBA00005801"/>
    </source>
</evidence>
<organism evidence="22 23">
    <name type="scientific">Sulfurimicrobium lacus</name>
    <dbReference type="NCBI Taxonomy" id="2715678"/>
    <lineage>
        <taxon>Bacteria</taxon>
        <taxon>Pseudomonadati</taxon>
        <taxon>Pseudomonadota</taxon>
        <taxon>Betaproteobacteria</taxon>
        <taxon>Nitrosomonadales</taxon>
        <taxon>Sulfuricellaceae</taxon>
        <taxon>Sulfurimicrobium</taxon>
    </lineage>
</organism>
<gene>
    <name evidence="22" type="primary">pilD</name>
    <name evidence="22" type="ORF">SKTS_32660</name>
</gene>
<evidence type="ECO:0000256" key="18">
    <source>
        <dbReference type="RuleBase" id="RU003794"/>
    </source>
</evidence>
<dbReference type="FunFam" id="1.20.120.1220:FF:000001">
    <property type="entry name" value="Type 4 prepilin-like proteins leader peptide-processing enzyme"/>
    <property type="match status" value="1"/>
</dbReference>
<keyword evidence="13 18" id="KW-0511">Multifunctional enzyme</keyword>
<dbReference type="Pfam" id="PF06750">
    <property type="entry name" value="A24_N_bact"/>
    <property type="match status" value="1"/>
</dbReference>
<comment type="function">
    <text evidence="18">Plays an essential role in type IV pili and type II pseudopili formation by proteolytically removing the leader sequence from substrate proteins and subsequently monomethylating the alpha-amino group of the newly exposed N-terminal phenylalanine.</text>
</comment>
<evidence type="ECO:0000313" key="23">
    <source>
        <dbReference type="Proteomes" id="UP000502260"/>
    </source>
</evidence>
<dbReference type="GO" id="GO:0008168">
    <property type="term" value="F:methyltransferase activity"/>
    <property type="evidence" value="ECO:0007669"/>
    <property type="project" value="UniProtKB-KW"/>
</dbReference>
<dbReference type="PANTHER" id="PTHR30487:SF0">
    <property type="entry name" value="PREPILIN LEADER PEPTIDASE_N-METHYLTRANSFERASE-RELATED"/>
    <property type="match status" value="1"/>
</dbReference>
<dbReference type="Pfam" id="PF01478">
    <property type="entry name" value="Peptidase_A24"/>
    <property type="match status" value="1"/>
</dbReference>
<keyword evidence="9 18" id="KW-0812">Transmembrane</keyword>
<dbReference type="GO" id="GO:0006465">
    <property type="term" value="P:signal peptide processing"/>
    <property type="evidence" value="ECO:0007669"/>
    <property type="project" value="TreeGrafter"/>
</dbReference>
<accession>A0A6F8VGB0</accession>
<evidence type="ECO:0000313" key="22">
    <source>
        <dbReference type="EMBL" id="BCB28380.1"/>
    </source>
</evidence>
<evidence type="ECO:0000256" key="16">
    <source>
        <dbReference type="ARBA" id="ARBA00071870"/>
    </source>
</evidence>
<sequence length="290" mass="30948">MELLQLLQSTPAAFIALCGVFGLLVGSFLNVVIHRLPKMMEQEWREQCAALDAATEPSSAAPGPRYDLVVPRSACPSCGHRISAMENIPVLSYLALRGRCSNCKAAISPRYPLVEALTGGLSAFVAWHFGFGAAALTALLFVWALIALTFIDFDTHLLPDSITQPLLWLGLLVNFNGTFTPLSSAVIGAVVGYLILWSVYWLFKLATGKEGMGFGDFKLLAAIGAWLGWQVLPLTILLSSMVGAAIGIVLILFAGHGRQVPIPFGPYLAGGGLIALFWGKAITQAYLGVA</sequence>
<feature type="transmembrane region" description="Helical" evidence="19">
    <location>
        <begin position="12"/>
        <end position="33"/>
    </location>
</feature>
<dbReference type="Gene3D" id="1.20.120.1220">
    <property type="match status" value="1"/>
</dbReference>
<keyword evidence="8" id="KW-0949">S-adenosyl-L-methionine</keyword>
<evidence type="ECO:0000256" key="19">
    <source>
        <dbReference type="SAM" id="Phobius"/>
    </source>
</evidence>
<dbReference type="PANTHER" id="PTHR30487">
    <property type="entry name" value="TYPE 4 PREPILIN-LIKE PROTEINS LEADER PEPTIDE-PROCESSING ENZYME"/>
    <property type="match status" value="1"/>
</dbReference>
<keyword evidence="5 18" id="KW-0489">Methyltransferase</keyword>
<dbReference type="EC" id="3.4.23.43" evidence="15 18"/>
<evidence type="ECO:0000256" key="15">
    <source>
        <dbReference type="ARBA" id="ARBA00067082"/>
    </source>
</evidence>
<comment type="similarity">
    <text evidence="2 17">Belongs to the peptidase A24 family.</text>
</comment>
<feature type="transmembrane region" description="Helical" evidence="19">
    <location>
        <begin position="267"/>
        <end position="287"/>
    </location>
</feature>
<keyword evidence="23" id="KW-1185">Reference proteome</keyword>
<dbReference type="Proteomes" id="UP000502260">
    <property type="component" value="Chromosome"/>
</dbReference>
<feature type="transmembrane region" description="Helical" evidence="19">
    <location>
        <begin position="238"/>
        <end position="255"/>
    </location>
</feature>
<evidence type="ECO:0000259" key="20">
    <source>
        <dbReference type="Pfam" id="PF01478"/>
    </source>
</evidence>
<evidence type="ECO:0000256" key="8">
    <source>
        <dbReference type="ARBA" id="ARBA00022691"/>
    </source>
</evidence>
<keyword evidence="10 18" id="KW-0378">Hydrolase</keyword>
<evidence type="ECO:0000256" key="13">
    <source>
        <dbReference type="ARBA" id="ARBA00023268"/>
    </source>
</evidence>
<dbReference type="InterPro" id="IPR014032">
    <property type="entry name" value="Peptidase_A24A_bac"/>
</dbReference>
<evidence type="ECO:0000259" key="21">
    <source>
        <dbReference type="Pfam" id="PF06750"/>
    </source>
</evidence>
<evidence type="ECO:0000256" key="11">
    <source>
        <dbReference type="ARBA" id="ARBA00022989"/>
    </source>
</evidence>
<protein>
    <recommendedName>
        <fullName evidence="16 18">Prepilin leader peptidase/N-methyltransferase</fullName>
        <ecNumber evidence="18">2.1.1.-</ecNumber>
        <ecNumber evidence="15 18">3.4.23.43</ecNumber>
    </recommendedName>
</protein>
<dbReference type="GO" id="GO:0032259">
    <property type="term" value="P:methylation"/>
    <property type="evidence" value="ECO:0007669"/>
    <property type="project" value="UniProtKB-KW"/>
</dbReference>
<dbReference type="AlphaFoldDB" id="A0A6F8VGB0"/>
<keyword evidence="3" id="KW-1003">Cell membrane</keyword>
<proteinExistence type="inferred from homology"/>
<dbReference type="PRINTS" id="PR00864">
    <property type="entry name" value="PREPILNPTASE"/>
</dbReference>
<dbReference type="InterPro" id="IPR050882">
    <property type="entry name" value="Prepilin_peptidase/N-MTase"/>
</dbReference>
<dbReference type="KEGG" id="slac:SKTS_32660"/>
<evidence type="ECO:0000256" key="6">
    <source>
        <dbReference type="ARBA" id="ARBA00022670"/>
    </source>
</evidence>
<evidence type="ECO:0000256" key="7">
    <source>
        <dbReference type="ARBA" id="ARBA00022679"/>
    </source>
</evidence>
<keyword evidence="11 19" id="KW-1133">Transmembrane helix</keyword>
<evidence type="ECO:0000256" key="3">
    <source>
        <dbReference type="ARBA" id="ARBA00022475"/>
    </source>
</evidence>
<feature type="transmembrane region" description="Helical" evidence="19">
    <location>
        <begin position="182"/>
        <end position="203"/>
    </location>
</feature>
<dbReference type="EC" id="2.1.1.-" evidence="18"/>
<evidence type="ECO:0000256" key="14">
    <source>
        <dbReference type="ARBA" id="ARBA00050401"/>
    </source>
</evidence>
<dbReference type="InterPro" id="IPR010627">
    <property type="entry name" value="Prepilin_pept_A24_N"/>
</dbReference>
<dbReference type="GO" id="GO:0004190">
    <property type="term" value="F:aspartic-type endopeptidase activity"/>
    <property type="evidence" value="ECO:0007669"/>
    <property type="project" value="UniProtKB-EC"/>
</dbReference>
<name>A0A6F8VGB0_9PROT</name>
<evidence type="ECO:0000256" key="5">
    <source>
        <dbReference type="ARBA" id="ARBA00022603"/>
    </source>
</evidence>
<evidence type="ECO:0000256" key="1">
    <source>
        <dbReference type="ARBA" id="ARBA00004429"/>
    </source>
</evidence>
<evidence type="ECO:0000256" key="12">
    <source>
        <dbReference type="ARBA" id="ARBA00023136"/>
    </source>
</evidence>
<keyword evidence="4" id="KW-0997">Cell inner membrane</keyword>
<feature type="transmembrane region" description="Helical" evidence="19">
    <location>
        <begin position="129"/>
        <end position="151"/>
    </location>
</feature>
<evidence type="ECO:0000256" key="9">
    <source>
        <dbReference type="ARBA" id="ARBA00022692"/>
    </source>
</evidence>
<evidence type="ECO:0000256" key="17">
    <source>
        <dbReference type="RuleBase" id="RU003793"/>
    </source>
</evidence>
<dbReference type="EMBL" id="AP022853">
    <property type="protein sequence ID" value="BCB28380.1"/>
    <property type="molecule type" value="Genomic_DNA"/>
</dbReference>
<evidence type="ECO:0000256" key="10">
    <source>
        <dbReference type="ARBA" id="ARBA00022801"/>
    </source>
</evidence>
<dbReference type="InterPro" id="IPR000045">
    <property type="entry name" value="Prepilin_IV_endopep_pep"/>
</dbReference>
<keyword evidence="12 19" id="KW-0472">Membrane</keyword>
<comment type="subcellular location">
    <subcellularLocation>
        <location evidence="1">Cell inner membrane</location>
        <topology evidence="1">Multi-pass membrane protein</topology>
    </subcellularLocation>
    <subcellularLocation>
        <location evidence="18">Cell membrane</location>
        <topology evidence="18">Multi-pass membrane protein</topology>
    </subcellularLocation>
</comment>
<feature type="domain" description="Prepilin peptidase A24 N-terminal" evidence="21">
    <location>
        <begin position="20"/>
        <end position="129"/>
    </location>
</feature>
<reference evidence="23" key="1">
    <citation type="submission" date="2020-03" db="EMBL/GenBank/DDBJ databases">
        <title>Complete genome sequence of sulfur-oxidizing bacterium skT11.</title>
        <authorList>
            <person name="Kanda M."/>
            <person name="Kojima H."/>
            <person name="Fukui M."/>
        </authorList>
    </citation>
    <scope>NUCLEOTIDE SEQUENCE [LARGE SCALE GENOMIC DNA]</scope>
    <source>
        <strain evidence="23">skT11</strain>
    </source>
</reference>
<keyword evidence="7 18" id="KW-0808">Transferase</keyword>